<name>A0A9D7LXC2_9RHOO</name>
<dbReference type="EMBL" id="JADKBR010000020">
    <property type="protein sequence ID" value="MBK8891927.1"/>
    <property type="molecule type" value="Genomic_DNA"/>
</dbReference>
<dbReference type="AlphaFoldDB" id="A0A9D7LXC2"/>
<reference evidence="1" key="1">
    <citation type="submission" date="2020-10" db="EMBL/GenBank/DDBJ databases">
        <title>Connecting structure to function with the recovery of over 1000 high-quality activated sludge metagenome-assembled genomes encoding full-length rRNA genes using long-read sequencing.</title>
        <authorList>
            <person name="Singleton C.M."/>
            <person name="Petriglieri F."/>
            <person name="Kristensen J.M."/>
            <person name="Kirkegaard R.H."/>
            <person name="Michaelsen T.Y."/>
            <person name="Andersen M.H."/>
            <person name="Karst S.M."/>
            <person name="Dueholm M.S."/>
            <person name="Nielsen P.H."/>
            <person name="Albertsen M."/>
        </authorList>
    </citation>
    <scope>NUCLEOTIDE SEQUENCE</scope>
    <source>
        <strain evidence="1">OdNE_18-Q3-R46-58_BAT3C.305</strain>
    </source>
</reference>
<dbReference type="Proteomes" id="UP000808146">
    <property type="component" value="Unassembled WGS sequence"/>
</dbReference>
<comment type="caution">
    <text evidence="1">The sequence shown here is derived from an EMBL/GenBank/DDBJ whole genome shotgun (WGS) entry which is preliminary data.</text>
</comment>
<gene>
    <name evidence="1" type="ORF">IPN75_16845</name>
</gene>
<evidence type="ECO:0000313" key="1">
    <source>
        <dbReference type="EMBL" id="MBK8891927.1"/>
    </source>
</evidence>
<sequence>MVAAIGLAACQPALIYGERTSFNLAAVQVNDNVSEPVRVNFGLLRSVATVAPPRGGTAGTPNGEAVSVFSNFHLEDSGARSSLPLVSDELTIRTRFASGEAAIGVSENPGAVGAILGVGTVSPVSPEIRVRQKKLVDCVRKIVDPKQLEVVAKELGLTTNSDNAEIRGAIGGKRPPELDRLESILKITCA</sequence>
<organism evidence="1 2">
    <name type="scientific">Candidatus Dechloromonas phosphorivorans</name>
    <dbReference type="NCBI Taxonomy" id="2899244"/>
    <lineage>
        <taxon>Bacteria</taxon>
        <taxon>Pseudomonadati</taxon>
        <taxon>Pseudomonadota</taxon>
        <taxon>Betaproteobacteria</taxon>
        <taxon>Rhodocyclales</taxon>
        <taxon>Azonexaceae</taxon>
        <taxon>Dechloromonas</taxon>
    </lineage>
</organism>
<evidence type="ECO:0000313" key="2">
    <source>
        <dbReference type="Proteomes" id="UP000808146"/>
    </source>
</evidence>
<accession>A0A9D7LXC2</accession>
<protein>
    <submittedName>
        <fullName evidence="1">Uncharacterized protein</fullName>
    </submittedName>
</protein>
<proteinExistence type="predicted"/>